<dbReference type="EMBL" id="CAXAMN010020080">
    <property type="protein sequence ID" value="CAK9055629.1"/>
    <property type="molecule type" value="Genomic_DNA"/>
</dbReference>
<gene>
    <name evidence="1" type="ORF">CCMP2556_LOCUS27652</name>
</gene>
<evidence type="ECO:0000313" key="2">
    <source>
        <dbReference type="Proteomes" id="UP001642484"/>
    </source>
</evidence>
<proteinExistence type="predicted"/>
<evidence type="ECO:0000313" key="1">
    <source>
        <dbReference type="EMBL" id="CAK9055629.1"/>
    </source>
</evidence>
<dbReference type="Proteomes" id="UP001642484">
    <property type="component" value="Unassembled WGS sequence"/>
</dbReference>
<sequence length="374" mass="41256">MPRGFLQETICHPPGGFSRKEELQEEGLHVCSPSRARRRLNLFAQELPRKGRLRTSALDFFGMKEESDPLQVFNDPIEDFQAPPVGLEQIEVKPRQPYVLEEVQLDRPGRRSVEVPIHSPEEAKAFAANYAVASHLPVDVDLEKNQIVPDDPTQAPDQPDEEVQYWVMEGSDGSGPVVVHHEHHVSHAHHDHDHLGHHHGKDGMSYSEHEETITHTGHGGQHGEGGAMTVRHHIVHRVHDEPPRQRFVPPPKPQDEELKLLDEPQWVEFDLEHLSFADPGEQVEPLQPKILLGGLLAIFAQVYLWGNVFVTLFKPNRAVAPPTAATGDARAGPEAARQPPLVLYGAGGAVGEVRPLVGAGPELAPTPAGSQDTG</sequence>
<keyword evidence="2" id="KW-1185">Reference proteome</keyword>
<protein>
    <submittedName>
        <fullName evidence="1">Uncharacterized protein</fullName>
    </submittedName>
</protein>
<reference evidence="1 2" key="1">
    <citation type="submission" date="2024-02" db="EMBL/GenBank/DDBJ databases">
        <authorList>
            <person name="Chen Y."/>
            <person name="Shah S."/>
            <person name="Dougan E. K."/>
            <person name="Thang M."/>
            <person name="Chan C."/>
        </authorList>
    </citation>
    <scope>NUCLEOTIDE SEQUENCE [LARGE SCALE GENOMIC DNA]</scope>
</reference>
<organism evidence="1 2">
    <name type="scientific">Durusdinium trenchii</name>
    <dbReference type="NCBI Taxonomy" id="1381693"/>
    <lineage>
        <taxon>Eukaryota</taxon>
        <taxon>Sar</taxon>
        <taxon>Alveolata</taxon>
        <taxon>Dinophyceae</taxon>
        <taxon>Suessiales</taxon>
        <taxon>Symbiodiniaceae</taxon>
        <taxon>Durusdinium</taxon>
    </lineage>
</organism>
<accession>A0ABP0N004</accession>
<name>A0ABP0N004_9DINO</name>
<comment type="caution">
    <text evidence="1">The sequence shown here is derived from an EMBL/GenBank/DDBJ whole genome shotgun (WGS) entry which is preliminary data.</text>
</comment>